<sequence>MWTVVYIAPNRSTADTLKNVLTTEGLLVMLRPVGVPHLGDSGSVEILVPESEAEEAHEIISGALGS</sequence>
<dbReference type="KEGG" id="hcv:FTV88_0488"/>
<dbReference type="EMBL" id="CP045875">
    <property type="protein sequence ID" value="QGG46667.1"/>
    <property type="molecule type" value="Genomic_DNA"/>
</dbReference>
<dbReference type="OrthoDB" id="1684603at2"/>
<dbReference type="AlphaFoldDB" id="A0A5Q2MWI2"/>
<evidence type="ECO:0008006" key="3">
    <source>
        <dbReference type="Google" id="ProtNLM"/>
    </source>
</evidence>
<gene>
    <name evidence="1" type="ORF">FTV88_0488</name>
</gene>
<protein>
    <recommendedName>
        <fullName evidence="3">Glutamate decarboxylase</fullName>
    </recommendedName>
</protein>
<dbReference type="RefSeq" id="WP_153724195.1">
    <property type="nucleotide sequence ID" value="NZ_CP045875.1"/>
</dbReference>
<proteinExistence type="predicted"/>
<name>A0A5Q2MWI2_9FIRM</name>
<organism evidence="1 2">
    <name type="scientific">Heliorestis convoluta</name>
    <dbReference type="NCBI Taxonomy" id="356322"/>
    <lineage>
        <taxon>Bacteria</taxon>
        <taxon>Bacillati</taxon>
        <taxon>Bacillota</taxon>
        <taxon>Clostridia</taxon>
        <taxon>Eubacteriales</taxon>
        <taxon>Heliobacteriaceae</taxon>
        <taxon>Heliorestis</taxon>
    </lineage>
</organism>
<keyword evidence="2" id="KW-1185">Reference proteome</keyword>
<accession>A0A5Q2MWI2</accession>
<evidence type="ECO:0000313" key="1">
    <source>
        <dbReference type="EMBL" id="QGG46667.1"/>
    </source>
</evidence>
<evidence type="ECO:0000313" key="2">
    <source>
        <dbReference type="Proteomes" id="UP000366051"/>
    </source>
</evidence>
<reference evidence="2" key="1">
    <citation type="submission" date="2019-11" db="EMBL/GenBank/DDBJ databases">
        <title>Genome sequence of Heliorestis convoluta strain HH, an alkaliphilic and minimalistic phototrophic bacterium from a soda lake in Egypt.</title>
        <authorList>
            <person name="Dewey E.D."/>
            <person name="Stokes L.M."/>
            <person name="Burchell B.M."/>
            <person name="Shaffer K.N."/>
            <person name="Huntington A.M."/>
            <person name="Baker J.M."/>
            <person name="Nadendla S."/>
            <person name="Giglio M.G."/>
            <person name="Touchman J.W."/>
            <person name="Blankenship R.E."/>
            <person name="Madigan M.T."/>
            <person name="Sattley W.M."/>
        </authorList>
    </citation>
    <scope>NUCLEOTIDE SEQUENCE [LARGE SCALE GENOMIC DNA]</scope>
    <source>
        <strain evidence="2">HH</strain>
    </source>
</reference>
<dbReference type="Proteomes" id="UP000366051">
    <property type="component" value="Chromosome"/>
</dbReference>